<feature type="transmembrane region" description="Helical" evidence="5">
    <location>
        <begin position="6"/>
        <end position="30"/>
    </location>
</feature>
<keyword evidence="3 5" id="KW-1133">Transmembrane helix</keyword>
<feature type="transmembrane region" description="Helical" evidence="5">
    <location>
        <begin position="64"/>
        <end position="82"/>
    </location>
</feature>
<dbReference type="InterPro" id="IPR036259">
    <property type="entry name" value="MFS_trans_sf"/>
</dbReference>
<dbReference type="InterPro" id="IPR011701">
    <property type="entry name" value="MFS"/>
</dbReference>
<name>A0ABD0KWT7_9CAEN</name>
<proteinExistence type="predicted"/>
<gene>
    <name evidence="6" type="ORF">BaRGS_00017196</name>
</gene>
<protein>
    <recommendedName>
        <fullName evidence="8">Major facilitator superfamily (MFS) profile domain-containing protein</fullName>
    </recommendedName>
</protein>
<dbReference type="SUPFAM" id="SSF103473">
    <property type="entry name" value="MFS general substrate transporter"/>
    <property type="match status" value="1"/>
</dbReference>
<dbReference type="PANTHER" id="PTHR11662:SF399">
    <property type="entry name" value="FI19708P1-RELATED"/>
    <property type="match status" value="1"/>
</dbReference>
<dbReference type="AlphaFoldDB" id="A0ABD0KWT7"/>
<organism evidence="6 7">
    <name type="scientific">Batillaria attramentaria</name>
    <dbReference type="NCBI Taxonomy" id="370345"/>
    <lineage>
        <taxon>Eukaryota</taxon>
        <taxon>Metazoa</taxon>
        <taxon>Spiralia</taxon>
        <taxon>Lophotrochozoa</taxon>
        <taxon>Mollusca</taxon>
        <taxon>Gastropoda</taxon>
        <taxon>Caenogastropoda</taxon>
        <taxon>Sorbeoconcha</taxon>
        <taxon>Cerithioidea</taxon>
        <taxon>Batillariidae</taxon>
        <taxon>Batillaria</taxon>
    </lineage>
</organism>
<dbReference type="GO" id="GO:0016020">
    <property type="term" value="C:membrane"/>
    <property type="evidence" value="ECO:0007669"/>
    <property type="project" value="UniProtKB-SubCell"/>
</dbReference>
<dbReference type="PANTHER" id="PTHR11662">
    <property type="entry name" value="SOLUTE CARRIER FAMILY 17"/>
    <property type="match status" value="1"/>
</dbReference>
<evidence type="ECO:0008006" key="8">
    <source>
        <dbReference type="Google" id="ProtNLM"/>
    </source>
</evidence>
<comment type="caution">
    <text evidence="6">The sequence shown here is derived from an EMBL/GenBank/DDBJ whole genome shotgun (WGS) entry which is preliminary data.</text>
</comment>
<dbReference type="InterPro" id="IPR050382">
    <property type="entry name" value="MFS_Na/Anion_cotransporter"/>
</dbReference>
<dbReference type="Gene3D" id="1.20.1250.20">
    <property type="entry name" value="MFS general substrate transporter like domains"/>
    <property type="match status" value="1"/>
</dbReference>
<keyword evidence="2 5" id="KW-0812">Transmembrane</keyword>
<feature type="transmembrane region" description="Helical" evidence="5">
    <location>
        <begin position="88"/>
        <end position="107"/>
    </location>
</feature>
<sequence length="188" mass="20961">IVGVSVLVFSVIFLVLPLVIPFNTPLVFILRTIQGVGEGVQQPASIGLLSAWCTEDDKTRLFRAYIAPAVAAVVTSFTLCYVDWSSSLYLWGGVGVVWSVLWLCVMYDTPDLHPSLPKTERLLHKTHGNKVTNASKHLLTTIPWRSILTSPPVWAVFVGSFSRCFIYSILVTEQPQYFLDSFRINIAD</sequence>
<keyword evidence="4 5" id="KW-0472">Membrane</keyword>
<dbReference type="EMBL" id="JACVVK020000113">
    <property type="protein sequence ID" value="KAK7491557.1"/>
    <property type="molecule type" value="Genomic_DNA"/>
</dbReference>
<evidence type="ECO:0000256" key="1">
    <source>
        <dbReference type="ARBA" id="ARBA00004141"/>
    </source>
</evidence>
<evidence type="ECO:0000256" key="2">
    <source>
        <dbReference type="ARBA" id="ARBA00022692"/>
    </source>
</evidence>
<evidence type="ECO:0000313" key="7">
    <source>
        <dbReference type="Proteomes" id="UP001519460"/>
    </source>
</evidence>
<evidence type="ECO:0000256" key="3">
    <source>
        <dbReference type="ARBA" id="ARBA00022989"/>
    </source>
</evidence>
<comment type="subcellular location">
    <subcellularLocation>
        <location evidence="1">Membrane</location>
        <topology evidence="1">Multi-pass membrane protein</topology>
    </subcellularLocation>
</comment>
<keyword evidence="7" id="KW-1185">Reference proteome</keyword>
<dbReference type="Proteomes" id="UP001519460">
    <property type="component" value="Unassembled WGS sequence"/>
</dbReference>
<accession>A0ABD0KWT7</accession>
<reference evidence="6 7" key="1">
    <citation type="journal article" date="2023" name="Sci. Data">
        <title>Genome assembly of the Korean intertidal mud-creeper Batillaria attramentaria.</title>
        <authorList>
            <person name="Patra A.K."/>
            <person name="Ho P.T."/>
            <person name="Jun S."/>
            <person name="Lee S.J."/>
            <person name="Kim Y."/>
            <person name="Won Y.J."/>
        </authorList>
    </citation>
    <scope>NUCLEOTIDE SEQUENCE [LARGE SCALE GENOMIC DNA]</scope>
    <source>
        <strain evidence="6">Wonlab-2016</strain>
    </source>
</reference>
<evidence type="ECO:0000313" key="6">
    <source>
        <dbReference type="EMBL" id="KAK7491557.1"/>
    </source>
</evidence>
<dbReference type="Pfam" id="PF07690">
    <property type="entry name" value="MFS_1"/>
    <property type="match status" value="1"/>
</dbReference>
<evidence type="ECO:0000256" key="4">
    <source>
        <dbReference type="ARBA" id="ARBA00023136"/>
    </source>
</evidence>
<feature type="non-terminal residue" evidence="6">
    <location>
        <position position="188"/>
    </location>
</feature>
<evidence type="ECO:0000256" key="5">
    <source>
        <dbReference type="SAM" id="Phobius"/>
    </source>
</evidence>
<feature type="non-terminal residue" evidence="6">
    <location>
        <position position="1"/>
    </location>
</feature>